<keyword evidence="1" id="KW-0812">Transmembrane</keyword>
<dbReference type="EMBL" id="MFSP01000049">
    <property type="protein sequence ID" value="OGI67705.1"/>
    <property type="molecule type" value="Genomic_DNA"/>
</dbReference>
<feature type="transmembrane region" description="Helical" evidence="1">
    <location>
        <begin position="98"/>
        <end position="117"/>
    </location>
</feature>
<dbReference type="AlphaFoldDB" id="A0A1F6VDQ6"/>
<dbReference type="Pfam" id="PF19661">
    <property type="entry name" value="DUF6164"/>
    <property type="match status" value="1"/>
</dbReference>
<dbReference type="Proteomes" id="UP000179076">
    <property type="component" value="Unassembled WGS sequence"/>
</dbReference>
<proteinExistence type="predicted"/>
<keyword evidence="1" id="KW-0472">Membrane</keyword>
<comment type="caution">
    <text evidence="2">The sequence shown here is derived from an EMBL/GenBank/DDBJ whole genome shotgun (WGS) entry which is preliminary data.</text>
</comment>
<evidence type="ECO:0000313" key="3">
    <source>
        <dbReference type="Proteomes" id="UP000179076"/>
    </source>
</evidence>
<gene>
    <name evidence="2" type="ORF">A2W18_09635</name>
</gene>
<evidence type="ECO:0000313" key="2">
    <source>
        <dbReference type="EMBL" id="OGI67705.1"/>
    </source>
</evidence>
<name>A0A1F6VDQ6_9PROT</name>
<organism evidence="2 3">
    <name type="scientific">Candidatus Muproteobacteria bacterium RBG_16_60_9</name>
    <dbReference type="NCBI Taxonomy" id="1817755"/>
    <lineage>
        <taxon>Bacteria</taxon>
        <taxon>Pseudomonadati</taxon>
        <taxon>Pseudomonadota</taxon>
        <taxon>Candidatus Muproteobacteria</taxon>
    </lineage>
</organism>
<dbReference type="InterPro" id="IPR046162">
    <property type="entry name" value="DUF6164"/>
</dbReference>
<evidence type="ECO:0000256" key="1">
    <source>
        <dbReference type="SAM" id="Phobius"/>
    </source>
</evidence>
<reference evidence="2 3" key="1">
    <citation type="journal article" date="2016" name="Nat. Commun.">
        <title>Thousands of microbial genomes shed light on interconnected biogeochemical processes in an aquifer system.</title>
        <authorList>
            <person name="Anantharaman K."/>
            <person name="Brown C.T."/>
            <person name="Hug L.A."/>
            <person name="Sharon I."/>
            <person name="Castelle C.J."/>
            <person name="Probst A.J."/>
            <person name="Thomas B.C."/>
            <person name="Singh A."/>
            <person name="Wilkins M.J."/>
            <person name="Karaoz U."/>
            <person name="Brodie E.L."/>
            <person name="Williams K.H."/>
            <person name="Hubbard S.S."/>
            <person name="Banfield J.F."/>
        </authorList>
    </citation>
    <scope>NUCLEOTIDE SEQUENCE [LARGE SCALE GENOMIC DNA]</scope>
</reference>
<keyword evidence="1" id="KW-1133">Transmembrane helix</keyword>
<evidence type="ECO:0008006" key="4">
    <source>
        <dbReference type="Google" id="ProtNLM"/>
    </source>
</evidence>
<accession>A0A1F6VDQ6</accession>
<protein>
    <recommendedName>
        <fullName evidence="4">DUF2007 domain-containing protein</fullName>
    </recommendedName>
</protein>
<sequence length="121" mass="14089">MSTLLFSLRNVPDDEAEEIRRLLTSNEIEFYETPAGKWGISAPAIWLQDKNELQKAKSLIEAYQQERFVRCRQEFESRKRQGKNKTIVDAIAENPLRFVVYFAVIVVVLYFSIVPFFRLGG</sequence>